<dbReference type="Gene3D" id="2.60.40.1220">
    <property type="match status" value="1"/>
</dbReference>
<name>A0AAU7DX66_9MICO</name>
<evidence type="ECO:0000256" key="3">
    <source>
        <dbReference type="ARBA" id="ARBA00022729"/>
    </source>
</evidence>
<evidence type="ECO:0000313" key="8">
    <source>
        <dbReference type="EMBL" id="XBH21316.1"/>
    </source>
</evidence>
<feature type="transmembrane region" description="Helical" evidence="6">
    <location>
        <begin position="201"/>
        <end position="221"/>
    </location>
</feature>
<evidence type="ECO:0000256" key="6">
    <source>
        <dbReference type="SAM" id="Phobius"/>
    </source>
</evidence>
<keyword evidence="6" id="KW-1133">Transmembrane helix</keyword>
<dbReference type="GO" id="GO:0046688">
    <property type="term" value="P:response to copper ion"/>
    <property type="evidence" value="ECO:0007669"/>
    <property type="project" value="InterPro"/>
</dbReference>
<feature type="domain" description="CopC" evidence="7">
    <location>
        <begin position="53"/>
        <end position="146"/>
    </location>
</feature>
<evidence type="ECO:0000256" key="2">
    <source>
        <dbReference type="ARBA" id="ARBA00022723"/>
    </source>
</evidence>
<dbReference type="GO" id="GO:0030313">
    <property type="term" value="C:cell envelope"/>
    <property type="evidence" value="ECO:0007669"/>
    <property type="project" value="UniProtKB-SubCell"/>
</dbReference>
<protein>
    <submittedName>
        <fullName evidence="8">Copper resistance CopC family protein</fullName>
    </submittedName>
</protein>
<dbReference type="EMBL" id="CP146203">
    <property type="protein sequence ID" value="XBH21316.1"/>
    <property type="molecule type" value="Genomic_DNA"/>
</dbReference>
<keyword evidence="3" id="KW-0732">Signal</keyword>
<dbReference type="GO" id="GO:0005507">
    <property type="term" value="F:copper ion binding"/>
    <property type="evidence" value="ECO:0007669"/>
    <property type="project" value="InterPro"/>
</dbReference>
<dbReference type="GO" id="GO:0042597">
    <property type="term" value="C:periplasmic space"/>
    <property type="evidence" value="ECO:0007669"/>
    <property type="project" value="InterPro"/>
</dbReference>
<dbReference type="SUPFAM" id="SSF81296">
    <property type="entry name" value="E set domains"/>
    <property type="match status" value="1"/>
</dbReference>
<keyword evidence="2" id="KW-0479">Metal-binding</keyword>
<dbReference type="GO" id="GO:0005886">
    <property type="term" value="C:plasma membrane"/>
    <property type="evidence" value="ECO:0007669"/>
    <property type="project" value="TreeGrafter"/>
</dbReference>
<dbReference type="PANTHER" id="PTHR34820">
    <property type="entry name" value="INNER MEMBRANE PROTEIN YEBZ"/>
    <property type="match status" value="1"/>
</dbReference>
<dbReference type="GO" id="GO:0006825">
    <property type="term" value="P:copper ion transport"/>
    <property type="evidence" value="ECO:0007669"/>
    <property type="project" value="InterPro"/>
</dbReference>
<dbReference type="InterPro" id="IPR014756">
    <property type="entry name" value="Ig_E-set"/>
</dbReference>
<comment type="subcellular location">
    <subcellularLocation>
        <location evidence="1">Cell envelope</location>
    </subcellularLocation>
</comment>
<reference evidence="8" key="1">
    <citation type="submission" date="2024-02" db="EMBL/GenBank/DDBJ databases">
        <title>Tomenella chthoni gen. nov. sp. nov., a member of the family Jonesiaceae isolated from bat guano.</title>
        <authorList>
            <person name="Miller S.L."/>
            <person name="King J."/>
            <person name="Sankaranarayanan K."/>
            <person name="Lawson P.A."/>
        </authorList>
    </citation>
    <scope>NUCLEOTIDE SEQUENCE</scope>
    <source>
        <strain evidence="8">BS-20</strain>
    </source>
</reference>
<dbReference type="Pfam" id="PF04234">
    <property type="entry name" value="CopC"/>
    <property type="match status" value="1"/>
</dbReference>
<dbReference type="PANTHER" id="PTHR34820:SF4">
    <property type="entry name" value="INNER MEMBRANE PROTEIN YEBZ"/>
    <property type="match status" value="1"/>
</dbReference>
<keyword evidence="6" id="KW-0472">Membrane</keyword>
<keyword evidence="4" id="KW-0186">Copper</keyword>
<evidence type="ECO:0000259" key="7">
    <source>
        <dbReference type="Pfam" id="PF04234"/>
    </source>
</evidence>
<dbReference type="InterPro" id="IPR007348">
    <property type="entry name" value="CopC_dom"/>
</dbReference>
<proteinExistence type="predicted"/>
<gene>
    <name evidence="8" type="ORF">V5R04_14055</name>
</gene>
<sequence>MHIEFPSRAVPVSNKPTTQAVAAVPVKKFGTLLAAFFLALALVVVSAQQAFAHDYLMASNPEDGATLEAQPSQVVLSFNNDIQKLGAQIVILDENETPIASGAPVVEGKNASYKVPEALGNGSFTVNWRVVSSDSHPIDGSISYTVEGEDEVSAPPAETPPSPEETAAEGETSEPSATADGEATGNDSGEQAQEEKAPLPWTGIIIGGVLGLTAGIVLMILGKRKKKND</sequence>
<keyword evidence="6" id="KW-0812">Transmembrane</keyword>
<dbReference type="InterPro" id="IPR014755">
    <property type="entry name" value="Cu-Rt/internalin_Ig-like"/>
</dbReference>
<feature type="region of interest" description="Disordered" evidence="5">
    <location>
        <begin position="148"/>
        <end position="199"/>
    </location>
</feature>
<evidence type="ECO:0000256" key="1">
    <source>
        <dbReference type="ARBA" id="ARBA00004196"/>
    </source>
</evidence>
<organism evidence="8">
    <name type="scientific">Jonesiaceae bacterium BS-20</name>
    <dbReference type="NCBI Taxonomy" id="3120821"/>
    <lineage>
        <taxon>Bacteria</taxon>
        <taxon>Bacillati</taxon>
        <taxon>Actinomycetota</taxon>
        <taxon>Actinomycetes</taxon>
        <taxon>Micrococcales</taxon>
        <taxon>Jonesiaceae</taxon>
    </lineage>
</organism>
<dbReference type="InterPro" id="IPR032694">
    <property type="entry name" value="CopC/D"/>
</dbReference>
<evidence type="ECO:0000256" key="5">
    <source>
        <dbReference type="SAM" id="MobiDB-lite"/>
    </source>
</evidence>
<accession>A0AAU7DX66</accession>
<evidence type="ECO:0000256" key="4">
    <source>
        <dbReference type="ARBA" id="ARBA00023008"/>
    </source>
</evidence>
<dbReference type="AlphaFoldDB" id="A0AAU7DX66"/>